<name>A0A8S5QXP0_9CAUD</name>
<reference evidence="1" key="1">
    <citation type="journal article" date="2021" name="Proc. Natl. Acad. Sci. U.S.A.">
        <title>A Catalog of Tens of Thousands of Viruses from Human Metagenomes Reveals Hidden Associations with Chronic Diseases.</title>
        <authorList>
            <person name="Tisza M.J."/>
            <person name="Buck C.B."/>
        </authorList>
    </citation>
    <scope>NUCLEOTIDE SEQUENCE</scope>
    <source>
        <strain evidence="1">CtyWv1</strain>
    </source>
</reference>
<proteinExistence type="predicted"/>
<organism evidence="1">
    <name type="scientific">Myoviridae sp. ctyWv1</name>
    <dbReference type="NCBI Taxonomy" id="2826718"/>
    <lineage>
        <taxon>Viruses</taxon>
        <taxon>Duplodnaviria</taxon>
        <taxon>Heunggongvirae</taxon>
        <taxon>Uroviricota</taxon>
        <taxon>Caudoviricetes</taxon>
    </lineage>
</organism>
<evidence type="ECO:0000313" key="1">
    <source>
        <dbReference type="EMBL" id="DAE23569.1"/>
    </source>
</evidence>
<sequence length="36" mass="4496">MVKYIDDGVLLGWYFCREGCCWETEQRKQQKELKRR</sequence>
<protein>
    <submittedName>
        <fullName evidence="1">Uncharacterized protein</fullName>
    </submittedName>
</protein>
<accession>A0A8S5QXP0</accession>
<dbReference type="EMBL" id="BK015755">
    <property type="protein sequence ID" value="DAE23569.1"/>
    <property type="molecule type" value="Genomic_DNA"/>
</dbReference>